<protein>
    <recommendedName>
        <fullName evidence="4">TonB-dependent receptor-like beta-barrel domain-containing protein</fullName>
    </recommendedName>
</protein>
<organism evidence="5 6">
    <name type="scientific">Microbulbifer harenosus</name>
    <dbReference type="NCBI Taxonomy" id="2576840"/>
    <lineage>
        <taxon>Bacteria</taxon>
        <taxon>Pseudomonadati</taxon>
        <taxon>Pseudomonadota</taxon>
        <taxon>Gammaproteobacteria</taxon>
        <taxon>Cellvibrionales</taxon>
        <taxon>Microbulbiferaceae</taxon>
        <taxon>Microbulbifer</taxon>
    </lineage>
</organism>
<dbReference type="Gene3D" id="2.60.40.1120">
    <property type="entry name" value="Carboxypeptidase-like, regulatory domain"/>
    <property type="match status" value="1"/>
</dbReference>
<keyword evidence="3" id="KW-0998">Cell outer membrane</keyword>
<dbReference type="Gene3D" id="2.40.170.20">
    <property type="entry name" value="TonB-dependent receptor, beta-barrel domain"/>
    <property type="match status" value="1"/>
</dbReference>
<keyword evidence="6" id="KW-1185">Reference proteome</keyword>
<reference evidence="5 6" key="1">
    <citation type="submission" date="2019-05" db="EMBL/GenBank/DDBJ databases">
        <title>Microbulbifer harenosus sp. nov., an alginate-degrading bacterium isolated from coastal sand.</title>
        <authorList>
            <person name="Huang H."/>
            <person name="Mo K."/>
            <person name="Bao S."/>
        </authorList>
    </citation>
    <scope>NUCLEOTIDE SEQUENCE [LARGE SCALE GENOMIC DNA]</scope>
    <source>
        <strain evidence="5 6">HB161719</strain>
    </source>
</reference>
<dbReference type="Proteomes" id="UP000306791">
    <property type="component" value="Unassembled WGS sequence"/>
</dbReference>
<evidence type="ECO:0000259" key="4">
    <source>
        <dbReference type="Pfam" id="PF00593"/>
    </source>
</evidence>
<dbReference type="Pfam" id="PF00593">
    <property type="entry name" value="TonB_dep_Rec_b-barrel"/>
    <property type="match status" value="1"/>
</dbReference>
<feature type="domain" description="TonB-dependent receptor-like beta-barrel" evidence="4">
    <location>
        <begin position="770"/>
        <end position="1007"/>
    </location>
</feature>
<evidence type="ECO:0000256" key="2">
    <source>
        <dbReference type="ARBA" id="ARBA00023136"/>
    </source>
</evidence>
<evidence type="ECO:0000313" key="5">
    <source>
        <dbReference type="EMBL" id="TLM79171.1"/>
    </source>
</evidence>
<comment type="subcellular location">
    <subcellularLocation>
        <location evidence="1">Cell outer membrane</location>
    </subcellularLocation>
</comment>
<sequence length="1100" mass="121485">MFAGGIPPHIFIFLFLSFRAGDNMGLSASRRLLCSAIGMIVASQGQAAAIKLDAFVDGKPAAVTEVLLDGKAIGSSAAGESFWYDDLSGGGHQLQLRIGERVIPYEFTIGAEEAAVIIVNSESASGRAIKSLQRLELSAFDSAGAEGEGIASSGEESLLPGLIQGKVVSAGGNTPLRNVTVKVAGSDQSTVTDRFGAFELELPQGVYQLELQHPEFQTSRLRNQRVLSKMNLAVDVQLSRKDAFADGDAPVVEEVQVLGRYLPGNPIEIERISSSVVDSIDFTQISRFDDSMVSSALKRVVGVSMEDDRYAVVRGMKSRYQSTEFNGATLPSTDPARRDLPLDIFPAGIMQGLSLQKSATADVPSTATAGHISMRTRDIPEAGFFKISSSITHGDNHGDDMVISDTEGDRDWLGMDDGSRELPNELTPSLQQWVNLDNGAPGYGGFNEEEVIRMGQSLRHNAIYKGEALGDSSMDFSGGNSWDIGEQSLGVIGALRYSNKWSNSTKKNSRFAKYNERIALIEFAETEDTNNIIDLSAMLNLQWNINDRHQLGLNNIALRHTTNSAELEHFEDVSTGHEFKFQRTDWIEEELLSHQVWGSHSFDISAGGWSAYLGDLSVDWQLMNAGTEYDRPNATQYTYQKGVTGTDSYGLVVKNFGDHYNLWETMEEANSGYRLDVALPIEDIFGVSLLLKVGANDLQRERDGYHYRYSLSGRFSSAGIALAENADPSQAIIPEVIVGRPGLGDGPSGLGSMYIYVGGLDPAMDTGLEGDSYIVEQNSDATYGLVEANILEQVKVNLGVRRENFYMAGEQYMYTVEPMTELLDEERTSPSLSVTYLFSDAWQLRAAYSETVSWPEIFEVLPRKFNDIETLEQYEGNPDLKPADIENLDLRLEWYPSDTESVTLALFSKDITNAIENRFDGLGDVFDYYTFTNAESAEVYGAELDLRREFVLGREQGHEFFVQFNYTDIMSSVDVTEGSGIFEYDTERPLQGQPDYIVNLQLGYDHVDSGQEVTLVFNRKGEELAIVNPGISAAVSNVYEMPFDDLKLIYMKGFDNGLSLSASVENLLDAERNLEYETQELPYLQYSSGRKFKFKASYSF</sequence>
<dbReference type="SUPFAM" id="SSF49464">
    <property type="entry name" value="Carboxypeptidase regulatory domain-like"/>
    <property type="match status" value="1"/>
</dbReference>
<keyword evidence="2" id="KW-0472">Membrane</keyword>
<comment type="caution">
    <text evidence="5">The sequence shown here is derived from an EMBL/GenBank/DDBJ whole genome shotgun (WGS) entry which is preliminary data.</text>
</comment>
<name>A0ABY2UNM8_9GAMM</name>
<dbReference type="Pfam" id="PF13620">
    <property type="entry name" value="CarboxypepD_reg"/>
    <property type="match status" value="1"/>
</dbReference>
<dbReference type="PANTHER" id="PTHR40980:SF4">
    <property type="entry name" value="TONB-DEPENDENT RECEPTOR-LIKE BETA-BARREL DOMAIN-CONTAINING PROTEIN"/>
    <property type="match status" value="1"/>
</dbReference>
<gene>
    <name evidence="5" type="ORF">FDY93_03435</name>
</gene>
<accession>A0ABY2UNM8</accession>
<dbReference type="EMBL" id="VANI01000004">
    <property type="protein sequence ID" value="TLM79171.1"/>
    <property type="molecule type" value="Genomic_DNA"/>
</dbReference>
<dbReference type="InterPro" id="IPR000531">
    <property type="entry name" value="Beta-barrel_TonB"/>
</dbReference>
<dbReference type="InterPro" id="IPR008969">
    <property type="entry name" value="CarboxyPept-like_regulatory"/>
</dbReference>
<evidence type="ECO:0000256" key="3">
    <source>
        <dbReference type="ARBA" id="ARBA00023237"/>
    </source>
</evidence>
<evidence type="ECO:0000256" key="1">
    <source>
        <dbReference type="ARBA" id="ARBA00004442"/>
    </source>
</evidence>
<dbReference type="PANTHER" id="PTHR40980">
    <property type="entry name" value="PLUG DOMAIN-CONTAINING PROTEIN"/>
    <property type="match status" value="1"/>
</dbReference>
<dbReference type="InterPro" id="IPR036942">
    <property type="entry name" value="Beta-barrel_TonB_sf"/>
</dbReference>
<proteinExistence type="predicted"/>
<evidence type="ECO:0000313" key="6">
    <source>
        <dbReference type="Proteomes" id="UP000306791"/>
    </source>
</evidence>
<dbReference type="SUPFAM" id="SSF56935">
    <property type="entry name" value="Porins"/>
    <property type="match status" value="1"/>
</dbReference>